<dbReference type="GO" id="GO:0005886">
    <property type="term" value="C:plasma membrane"/>
    <property type="evidence" value="ECO:0007669"/>
    <property type="project" value="UniProtKB-SubCell"/>
</dbReference>
<dbReference type="OrthoDB" id="4062651at2759"/>
<comment type="caution">
    <text evidence="15">The sequence shown here is derived from an EMBL/GenBank/DDBJ whole genome shotgun (WGS) entry which is preliminary data.</text>
</comment>
<keyword evidence="16" id="KW-1185">Reference proteome</keyword>
<dbReference type="FunFam" id="3.30.200.20:FF:000228">
    <property type="entry name" value="Serine/threonine-protein kinase BIK1"/>
    <property type="match status" value="1"/>
</dbReference>
<dbReference type="InterPro" id="IPR050823">
    <property type="entry name" value="Plant_Ser_Thr_Prot_Kinase"/>
</dbReference>
<dbReference type="InterPro" id="IPR017441">
    <property type="entry name" value="Protein_kinase_ATP_BS"/>
</dbReference>
<comment type="catalytic activity">
    <reaction evidence="9">
        <text>L-threonyl-[protein] + ATP = O-phospho-L-threonyl-[protein] + ADP + H(+)</text>
        <dbReference type="Rhea" id="RHEA:46608"/>
        <dbReference type="Rhea" id="RHEA-COMP:11060"/>
        <dbReference type="Rhea" id="RHEA-COMP:11605"/>
        <dbReference type="ChEBI" id="CHEBI:15378"/>
        <dbReference type="ChEBI" id="CHEBI:30013"/>
        <dbReference type="ChEBI" id="CHEBI:30616"/>
        <dbReference type="ChEBI" id="CHEBI:61977"/>
        <dbReference type="ChEBI" id="CHEBI:456216"/>
        <dbReference type="EC" id="2.7.11.1"/>
    </reaction>
</comment>
<evidence type="ECO:0000256" key="1">
    <source>
        <dbReference type="ARBA" id="ARBA00004236"/>
    </source>
</evidence>
<dbReference type="SUPFAM" id="SSF56112">
    <property type="entry name" value="Protein kinase-like (PK-like)"/>
    <property type="match status" value="1"/>
</dbReference>
<evidence type="ECO:0000256" key="8">
    <source>
        <dbReference type="ARBA" id="ARBA00022840"/>
    </source>
</evidence>
<evidence type="ECO:0000256" key="2">
    <source>
        <dbReference type="ARBA" id="ARBA00012513"/>
    </source>
</evidence>
<dbReference type="GO" id="GO:0005524">
    <property type="term" value="F:ATP binding"/>
    <property type="evidence" value="ECO:0007669"/>
    <property type="project" value="UniProtKB-UniRule"/>
</dbReference>
<evidence type="ECO:0000256" key="9">
    <source>
        <dbReference type="ARBA" id="ARBA00047899"/>
    </source>
</evidence>
<dbReference type="EC" id="2.7.11.1" evidence="2"/>
<sequence>MGNCWGRPAKCAHASSNQFPEIAIPTGKEKQATTLSSQQTPSESLTNALIAPKGDTPTSKIRSFSFNDLKNAAKNFRSDSLLGEGGFGFVFKGWIDENTFAPSKPGTGVVVAIKMLKAESFQGHREWLTEVNYLGQLRHENLVRLIGYCSESENRLLVYEFMSKGSLENHLFRSEFILLLFLLTFSSLRNSFTNISIHLILMSNTWMSVGLDLLVAPEMCFVFLLLCCFTGTTLDGKLSALVIQSHVHAFVFLVILICIVISFIAEGVEPIPWTTRMRVAVDVARGLSFLHNLDANVIYRDLKASNVLLDSDFNAKLSDFGLARAGPTGDNTHVSTRVVGTRGYAAPEYVATGHLTPKSDVYSYGVVLLELLSGRRATGDDRPGSVDETLVDWAKPFLRDDRRILRIMDTRLGGQYSKKGALSAASLALRCLHIDPKNRPTMTDVLSAMEQQLHTSKDVPRTTPTTNLEHRGIQRLSNIVVQCVTEPLFGNIFDGASPSVALNRVELVQTVWLKVSLLVFWETKNSYGKNSKV</sequence>
<dbReference type="Proteomes" id="UP000626092">
    <property type="component" value="Unassembled WGS sequence"/>
</dbReference>
<feature type="transmembrane region" description="Helical" evidence="13">
    <location>
        <begin position="176"/>
        <end position="201"/>
    </location>
</feature>
<dbReference type="PANTHER" id="PTHR45621">
    <property type="entry name" value="OS01G0588500 PROTEIN-RELATED"/>
    <property type="match status" value="1"/>
</dbReference>
<keyword evidence="5" id="KW-0808">Transferase</keyword>
<evidence type="ECO:0000256" key="12">
    <source>
        <dbReference type="SAM" id="MobiDB-lite"/>
    </source>
</evidence>
<keyword evidence="6 11" id="KW-0547">Nucleotide-binding</keyword>
<reference evidence="15" key="1">
    <citation type="submission" date="2019-11" db="EMBL/GenBank/DDBJ databases">
        <authorList>
            <person name="Liu Y."/>
            <person name="Hou J."/>
            <person name="Li T.-Q."/>
            <person name="Guan C.-H."/>
            <person name="Wu X."/>
            <person name="Wu H.-Z."/>
            <person name="Ling F."/>
            <person name="Zhang R."/>
            <person name="Shi X.-G."/>
            <person name="Ren J.-P."/>
            <person name="Chen E.-F."/>
            <person name="Sun J.-M."/>
        </authorList>
    </citation>
    <scope>NUCLEOTIDE SEQUENCE</scope>
    <source>
        <strain evidence="15">Adult_tree_wgs_1</strain>
        <tissue evidence="15">Leaves</tissue>
    </source>
</reference>
<feature type="domain" description="Protein kinase" evidence="14">
    <location>
        <begin position="76"/>
        <end position="453"/>
    </location>
</feature>
<name>A0A834L6R5_RHOSS</name>
<feature type="transmembrane region" description="Helical" evidence="13">
    <location>
        <begin position="213"/>
        <end position="234"/>
    </location>
</feature>
<evidence type="ECO:0000313" key="15">
    <source>
        <dbReference type="EMBL" id="KAF7120102.1"/>
    </source>
</evidence>
<feature type="binding site" evidence="11">
    <location>
        <position position="114"/>
    </location>
    <ligand>
        <name>ATP</name>
        <dbReference type="ChEBI" id="CHEBI:30616"/>
    </ligand>
</feature>
<gene>
    <name evidence="15" type="ORF">RHSIM_Rhsim13G0201200</name>
</gene>
<evidence type="ECO:0000256" key="4">
    <source>
        <dbReference type="ARBA" id="ARBA00022527"/>
    </source>
</evidence>
<keyword evidence="4" id="KW-0723">Serine/threonine-protein kinase</keyword>
<evidence type="ECO:0000256" key="7">
    <source>
        <dbReference type="ARBA" id="ARBA00022777"/>
    </source>
</evidence>
<dbReference type="SMART" id="SM00220">
    <property type="entry name" value="S_TKc"/>
    <property type="match status" value="1"/>
</dbReference>
<evidence type="ECO:0000256" key="13">
    <source>
        <dbReference type="SAM" id="Phobius"/>
    </source>
</evidence>
<dbReference type="Pfam" id="PF07714">
    <property type="entry name" value="PK_Tyr_Ser-Thr"/>
    <property type="match status" value="1"/>
</dbReference>
<feature type="compositionally biased region" description="Polar residues" evidence="12">
    <location>
        <begin position="37"/>
        <end position="47"/>
    </location>
</feature>
<dbReference type="InterPro" id="IPR011009">
    <property type="entry name" value="Kinase-like_dom_sf"/>
</dbReference>
<feature type="transmembrane region" description="Helical" evidence="13">
    <location>
        <begin position="246"/>
        <end position="265"/>
    </location>
</feature>
<keyword evidence="13" id="KW-0472">Membrane</keyword>
<dbReference type="Gene3D" id="3.30.200.20">
    <property type="entry name" value="Phosphorylase Kinase, domain 1"/>
    <property type="match status" value="1"/>
</dbReference>
<evidence type="ECO:0000256" key="11">
    <source>
        <dbReference type="PROSITE-ProRule" id="PRU10141"/>
    </source>
</evidence>
<dbReference type="FunFam" id="1.10.510.10:FF:000095">
    <property type="entry name" value="protein STRUBBELIG-RECEPTOR FAMILY 8"/>
    <property type="match status" value="1"/>
</dbReference>
<dbReference type="PROSITE" id="PS50011">
    <property type="entry name" value="PROTEIN_KINASE_DOM"/>
    <property type="match status" value="1"/>
</dbReference>
<evidence type="ECO:0000256" key="6">
    <source>
        <dbReference type="ARBA" id="ARBA00022741"/>
    </source>
</evidence>
<comment type="catalytic activity">
    <reaction evidence="10">
        <text>L-seryl-[protein] + ATP = O-phospho-L-seryl-[protein] + ADP + H(+)</text>
        <dbReference type="Rhea" id="RHEA:17989"/>
        <dbReference type="Rhea" id="RHEA-COMP:9863"/>
        <dbReference type="Rhea" id="RHEA-COMP:11604"/>
        <dbReference type="ChEBI" id="CHEBI:15378"/>
        <dbReference type="ChEBI" id="CHEBI:29999"/>
        <dbReference type="ChEBI" id="CHEBI:30616"/>
        <dbReference type="ChEBI" id="CHEBI:83421"/>
        <dbReference type="ChEBI" id="CHEBI:456216"/>
        <dbReference type="EC" id="2.7.11.1"/>
    </reaction>
</comment>
<protein>
    <recommendedName>
        <fullName evidence="2">non-specific serine/threonine protein kinase</fullName>
        <ecNumber evidence="2">2.7.11.1</ecNumber>
    </recommendedName>
</protein>
<dbReference type="PROSITE" id="PS00108">
    <property type="entry name" value="PROTEIN_KINASE_ST"/>
    <property type="match status" value="1"/>
</dbReference>
<dbReference type="EMBL" id="WJXA01000013">
    <property type="protein sequence ID" value="KAF7120102.1"/>
    <property type="molecule type" value="Genomic_DNA"/>
</dbReference>
<dbReference type="AlphaFoldDB" id="A0A834L6R5"/>
<evidence type="ECO:0000256" key="10">
    <source>
        <dbReference type="ARBA" id="ARBA00048679"/>
    </source>
</evidence>
<keyword evidence="13" id="KW-0812">Transmembrane</keyword>
<accession>A0A834L6R5</accession>
<keyword evidence="3" id="KW-1003">Cell membrane</keyword>
<comment type="subcellular location">
    <subcellularLocation>
        <location evidence="1">Cell membrane</location>
    </subcellularLocation>
</comment>
<dbReference type="GO" id="GO:0004674">
    <property type="term" value="F:protein serine/threonine kinase activity"/>
    <property type="evidence" value="ECO:0007669"/>
    <property type="project" value="UniProtKB-KW"/>
</dbReference>
<dbReference type="InterPro" id="IPR000719">
    <property type="entry name" value="Prot_kinase_dom"/>
</dbReference>
<keyword evidence="7" id="KW-0418">Kinase</keyword>
<dbReference type="InterPro" id="IPR008271">
    <property type="entry name" value="Ser/Thr_kinase_AS"/>
</dbReference>
<proteinExistence type="predicted"/>
<evidence type="ECO:0000256" key="3">
    <source>
        <dbReference type="ARBA" id="ARBA00022475"/>
    </source>
</evidence>
<keyword evidence="13" id="KW-1133">Transmembrane helix</keyword>
<feature type="region of interest" description="Disordered" evidence="12">
    <location>
        <begin position="37"/>
        <end position="56"/>
    </location>
</feature>
<dbReference type="PROSITE" id="PS00107">
    <property type="entry name" value="PROTEIN_KINASE_ATP"/>
    <property type="match status" value="1"/>
</dbReference>
<evidence type="ECO:0000256" key="5">
    <source>
        <dbReference type="ARBA" id="ARBA00022679"/>
    </source>
</evidence>
<evidence type="ECO:0000313" key="16">
    <source>
        <dbReference type="Proteomes" id="UP000626092"/>
    </source>
</evidence>
<evidence type="ECO:0000259" key="14">
    <source>
        <dbReference type="PROSITE" id="PS50011"/>
    </source>
</evidence>
<dbReference type="Gene3D" id="1.10.510.10">
    <property type="entry name" value="Transferase(Phosphotransferase) domain 1"/>
    <property type="match status" value="1"/>
</dbReference>
<organism evidence="15 16">
    <name type="scientific">Rhododendron simsii</name>
    <name type="common">Sims's rhododendron</name>
    <dbReference type="NCBI Taxonomy" id="118357"/>
    <lineage>
        <taxon>Eukaryota</taxon>
        <taxon>Viridiplantae</taxon>
        <taxon>Streptophyta</taxon>
        <taxon>Embryophyta</taxon>
        <taxon>Tracheophyta</taxon>
        <taxon>Spermatophyta</taxon>
        <taxon>Magnoliopsida</taxon>
        <taxon>eudicotyledons</taxon>
        <taxon>Gunneridae</taxon>
        <taxon>Pentapetalae</taxon>
        <taxon>asterids</taxon>
        <taxon>Ericales</taxon>
        <taxon>Ericaceae</taxon>
        <taxon>Ericoideae</taxon>
        <taxon>Rhodoreae</taxon>
        <taxon>Rhododendron</taxon>
    </lineage>
</organism>
<keyword evidence="8 11" id="KW-0067">ATP-binding</keyword>
<dbReference type="InterPro" id="IPR001245">
    <property type="entry name" value="Ser-Thr/Tyr_kinase_cat_dom"/>
</dbReference>